<dbReference type="EMBL" id="CP063410">
    <property type="protein sequence ID" value="QSZ35765.1"/>
    <property type="molecule type" value="Genomic_DNA"/>
</dbReference>
<name>A0A8A3PLA0_9HELO</name>
<dbReference type="Proteomes" id="UP000672032">
    <property type="component" value="Chromosome 6"/>
</dbReference>
<feature type="region of interest" description="Disordered" evidence="1">
    <location>
        <begin position="237"/>
        <end position="302"/>
    </location>
</feature>
<gene>
    <name evidence="2" type="ORF">DSL72_006887</name>
</gene>
<evidence type="ECO:0000313" key="3">
    <source>
        <dbReference type="Proteomes" id="UP000672032"/>
    </source>
</evidence>
<evidence type="ECO:0000313" key="2">
    <source>
        <dbReference type="EMBL" id="QSZ35765.1"/>
    </source>
</evidence>
<reference evidence="2" key="1">
    <citation type="submission" date="2020-10" db="EMBL/GenBank/DDBJ databases">
        <title>Genome Sequence of Monilinia vaccinii-corymbosi Sheds Light on Mummy Berry Disease Infection of Blueberry and Mating Type.</title>
        <authorList>
            <person name="Yow A.G."/>
            <person name="Zhang Y."/>
            <person name="Bansal K."/>
            <person name="Eacker S.M."/>
            <person name="Sullivan S."/>
            <person name="Liachko I."/>
            <person name="Cubeta M.A."/>
            <person name="Rollins J.A."/>
            <person name="Ashrafi H."/>
        </authorList>
    </citation>
    <scope>NUCLEOTIDE SEQUENCE</scope>
    <source>
        <strain evidence="2">RL-1</strain>
    </source>
</reference>
<dbReference type="OrthoDB" id="3550207at2759"/>
<dbReference type="AlphaFoldDB" id="A0A8A3PLA0"/>
<evidence type="ECO:0000256" key="1">
    <source>
        <dbReference type="SAM" id="MobiDB-lite"/>
    </source>
</evidence>
<sequence>MGLSKQQESIIIDILGFMPETWTTAITLQADKIPKENRVEFGERLLNKIASYQSKAQHAASILRRGPNLDPIENLKAFSLVHASYLASLFIAHPTLCERLCDNLTKTQNNHGWEGEIGRLRAIETHKLEIKDYVAEEVNRTPVGDIDERFSLMDMVAVIEYVGQHPSVCRKMFDLWPEYYIFQEYSFEAWKVIEEEIAEEEKEMRRTYLANTVSSTRTTRSGTYTFAVNDPLSHAPAGTHNLAVNDPLPHPPTTSINQGKRSRPNFGGSEAKDDKEGKGPTSKRARHDHQDQSLSLSSPLKL</sequence>
<protein>
    <submittedName>
        <fullName evidence="2">Uncharacterized protein</fullName>
    </submittedName>
</protein>
<keyword evidence="3" id="KW-1185">Reference proteome</keyword>
<proteinExistence type="predicted"/>
<feature type="compositionally biased region" description="Polar residues" evidence="1">
    <location>
        <begin position="292"/>
        <end position="302"/>
    </location>
</feature>
<accession>A0A8A3PLA0</accession>
<organism evidence="2 3">
    <name type="scientific">Monilinia vaccinii-corymbosi</name>
    <dbReference type="NCBI Taxonomy" id="61207"/>
    <lineage>
        <taxon>Eukaryota</taxon>
        <taxon>Fungi</taxon>
        <taxon>Dikarya</taxon>
        <taxon>Ascomycota</taxon>
        <taxon>Pezizomycotina</taxon>
        <taxon>Leotiomycetes</taxon>
        <taxon>Helotiales</taxon>
        <taxon>Sclerotiniaceae</taxon>
        <taxon>Monilinia</taxon>
    </lineage>
</organism>